<dbReference type="InterPro" id="IPR001279">
    <property type="entry name" value="Metallo-B-lactamas"/>
</dbReference>
<dbReference type="KEGG" id="aoc:Aocu_12550"/>
<dbReference type="EMBL" id="LK028559">
    <property type="protein sequence ID" value="CDR31328.1"/>
    <property type="molecule type" value="Genomic_DNA"/>
</dbReference>
<dbReference type="RefSeq" id="WP_052670123.1">
    <property type="nucleotide sequence ID" value="NZ_FUZK01000001.1"/>
</dbReference>
<keyword evidence="3" id="KW-1185">Reference proteome</keyword>
<evidence type="ECO:0000313" key="3">
    <source>
        <dbReference type="Proteomes" id="UP000032434"/>
    </source>
</evidence>
<sequence length="256" mass="29168">MEIFVLASGSKGNMTYVKNDIKSFFVDAGINLKSIESKMQAYGEDISQVDTLLITHEHSDHIIGLKALLKKGFIKHVYLTKGTYQALSLDVKTLLPEKHIIKADVPFKLFDYDCLPIMLSHDANEPVGFRFDWNDKRFVYLTDTGYVDASYMDVLKDADVYLLESNHDPKRLLDSRRPFQLKQRILGMDGHLSNEDAALLINKLTKNKKATWIVAHISEECNHQFDIEKAIVDHVENLLNIQVVFASQEALEGIKI</sequence>
<dbReference type="FunCoup" id="A0A061ABY0">
    <property type="interactions" value="73"/>
</dbReference>
<evidence type="ECO:0000313" key="2">
    <source>
        <dbReference type="EMBL" id="CDR31328.1"/>
    </source>
</evidence>
<accession>A0A061ABY0</accession>
<dbReference type="PANTHER" id="PTHR47619">
    <property type="entry name" value="METALLO-HYDROLASE YYCJ-RELATED"/>
    <property type="match status" value="1"/>
</dbReference>
<dbReference type="SUPFAM" id="SSF56281">
    <property type="entry name" value="Metallo-hydrolase/oxidoreductase"/>
    <property type="match status" value="1"/>
</dbReference>
<dbReference type="InterPro" id="IPR052533">
    <property type="entry name" value="WalJ/YycJ-like"/>
</dbReference>
<feature type="domain" description="Metallo-beta-lactamase" evidence="1">
    <location>
        <begin position="11"/>
        <end position="191"/>
    </location>
</feature>
<dbReference type="Gene3D" id="3.60.15.10">
    <property type="entry name" value="Ribonuclease Z/Hydroxyacylglutathione hydrolase-like"/>
    <property type="match status" value="1"/>
</dbReference>
<dbReference type="AlphaFoldDB" id="A0A061ABY0"/>
<dbReference type="PATRIC" id="fig|35623.3.peg.1255"/>
<dbReference type="OrthoDB" id="9781189at2"/>
<name>A0A061ABY0_9MOLU</name>
<proteinExistence type="predicted"/>
<dbReference type="InterPro" id="IPR036866">
    <property type="entry name" value="RibonucZ/Hydroxyglut_hydro"/>
</dbReference>
<dbReference type="PANTHER" id="PTHR47619:SF1">
    <property type="entry name" value="EXODEOXYRIBONUCLEASE WALJ"/>
    <property type="match status" value="1"/>
</dbReference>
<dbReference type="InParanoid" id="A0A061ABY0"/>
<dbReference type="HOGENOM" id="CLU_073253_0_0_14"/>
<gene>
    <name evidence="2" type="ORF">Aocu_12550</name>
</gene>
<reference evidence="3" key="1">
    <citation type="submission" date="2014-05" db="EMBL/GenBank/DDBJ databases">
        <authorList>
            <person name="Kube M."/>
        </authorList>
    </citation>
    <scope>NUCLEOTIDE SEQUENCE [LARGE SCALE GENOMIC DNA]</scope>
</reference>
<organism evidence="2 3">
    <name type="scientific">Acholeplasma oculi</name>
    <dbReference type="NCBI Taxonomy" id="35623"/>
    <lineage>
        <taxon>Bacteria</taxon>
        <taxon>Bacillati</taxon>
        <taxon>Mycoplasmatota</taxon>
        <taxon>Mollicutes</taxon>
        <taxon>Acholeplasmatales</taxon>
        <taxon>Acholeplasmataceae</taxon>
        <taxon>Acholeplasma</taxon>
    </lineage>
</organism>
<dbReference type="STRING" id="35623.Aocu_12550"/>
<evidence type="ECO:0000259" key="1">
    <source>
        <dbReference type="SMART" id="SM00849"/>
    </source>
</evidence>
<dbReference type="Pfam" id="PF12706">
    <property type="entry name" value="Lactamase_B_2"/>
    <property type="match status" value="1"/>
</dbReference>
<protein>
    <submittedName>
        <fullName evidence="2">Beta-lactamase-like protein</fullName>
    </submittedName>
</protein>
<dbReference type="Proteomes" id="UP000032434">
    <property type="component" value="Chromosome 1"/>
</dbReference>
<dbReference type="SMART" id="SM00849">
    <property type="entry name" value="Lactamase_B"/>
    <property type="match status" value="1"/>
</dbReference>